<proteinExistence type="predicted"/>
<gene>
    <name evidence="1" type="ORF">K0M31_005375</name>
</gene>
<feature type="non-terminal residue" evidence="1">
    <location>
        <position position="1"/>
    </location>
</feature>
<dbReference type="AlphaFoldDB" id="A0AA40KMN5"/>
<evidence type="ECO:0000313" key="2">
    <source>
        <dbReference type="Proteomes" id="UP001177670"/>
    </source>
</evidence>
<evidence type="ECO:0000313" key="1">
    <source>
        <dbReference type="EMBL" id="KAK1125837.1"/>
    </source>
</evidence>
<comment type="caution">
    <text evidence="1">The sequence shown here is derived from an EMBL/GenBank/DDBJ whole genome shotgun (WGS) entry which is preliminary data.</text>
</comment>
<name>A0AA40KMN5_9HYME</name>
<reference evidence="1" key="1">
    <citation type="submission" date="2021-10" db="EMBL/GenBank/DDBJ databases">
        <title>Melipona bicolor Genome sequencing and assembly.</title>
        <authorList>
            <person name="Araujo N.S."/>
            <person name="Arias M.C."/>
        </authorList>
    </citation>
    <scope>NUCLEOTIDE SEQUENCE</scope>
    <source>
        <strain evidence="1">USP_2M_L1-L4_2017</strain>
        <tissue evidence="1">Whole body</tissue>
    </source>
</reference>
<keyword evidence="2" id="KW-1185">Reference proteome</keyword>
<dbReference type="Proteomes" id="UP001177670">
    <property type="component" value="Unassembled WGS sequence"/>
</dbReference>
<accession>A0AA40KMN5</accession>
<dbReference type="EMBL" id="JAHYIQ010000015">
    <property type="protein sequence ID" value="KAK1125837.1"/>
    <property type="molecule type" value="Genomic_DNA"/>
</dbReference>
<protein>
    <submittedName>
        <fullName evidence="1">Uncharacterized protein</fullName>
    </submittedName>
</protein>
<organism evidence="1 2">
    <name type="scientific">Melipona bicolor</name>
    <dbReference type="NCBI Taxonomy" id="60889"/>
    <lineage>
        <taxon>Eukaryota</taxon>
        <taxon>Metazoa</taxon>
        <taxon>Ecdysozoa</taxon>
        <taxon>Arthropoda</taxon>
        <taxon>Hexapoda</taxon>
        <taxon>Insecta</taxon>
        <taxon>Pterygota</taxon>
        <taxon>Neoptera</taxon>
        <taxon>Endopterygota</taxon>
        <taxon>Hymenoptera</taxon>
        <taxon>Apocrita</taxon>
        <taxon>Aculeata</taxon>
        <taxon>Apoidea</taxon>
        <taxon>Anthophila</taxon>
        <taxon>Apidae</taxon>
        <taxon>Melipona</taxon>
    </lineage>
</organism>
<sequence length="68" mass="7897">EFSAESWKFRETAHVVKPIEKSASLSQWKWKGHRSFRGGENDPQTRRSAIGYARFHASAYFIGQKILQ</sequence>